<dbReference type="EMBL" id="CAJFCI010000025">
    <property type="protein sequence ID" value="CAD5106734.1"/>
    <property type="molecule type" value="Genomic_DNA"/>
</dbReference>
<dbReference type="FunFam" id="3.30.70.270:FF:000001">
    <property type="entry name" value="Diguanylate cyclase domain protein"/>
    <property type="match status" value="1"/>
</dbReference>
<feature type="transmembrane region" description="Helical" evidence="5">
    <location>
        <begin position="194"/>
        <end position="217"/>
    </location>
</feature>
<evidence type="ECO:0000256" key="2">
    <source>
        <dbReference type="ARBA" id="ARBA00004533"/>
    </source>
</evidence>
<proteinExistence type="predicted"/>
<comment type="caution">
    <text evidence="7">The sequence shown here is derived from an EMBL/GenBank/DDBJ whole genome shotgun (WGS) entry which is preliminary data.</text>
</comment>
<feature type="transmembrane region" description="Helical" evidence="5">
    <location>
        <begin position="119"/>
        <end position="142"/>
    </location>
</feature>
<dbReference type="Proteomes" id="UP000583387">
    <property type="component" value="Unassembled WGS sequence"/>
</dbReference>
<feature type="transmembrane region" description="Helical" evidence="5">
    <location>
        <begin position="12"/>
        <end position="31"/>
    </location>
</feature>
<feature type="domain" description="GGDEF" evidence="6">
    <location>
        <begin position="333"/>
        <end position="468"/>
    </location>
</feature>
<dbReference type="EC" id="2.7.7.65" evidence="3"/>
<dbReference type="InterPro" id="IPR050469">
    <property type="entry name" value="Diguanylate_Cyclase"/>
</dbReference>
<comment type="subcellular location">
    <subcellularLocation>
        <location evidence="2">Cell inner membrane</location>
    </subcellularLocation>
</comment>
<dbReference type="PROSITE" id="PS50887">
    <property type="entry name" value="GGDEF"/>
    <property type="match status" value="1"/>
</dbReference>
<dbReference type="InterPro" id="IPR000160">
    <property type="entry name" value="GGDEF_dom"/>
</dbReference>
<feature type="transmembrane region" description="Helical" evidence="5">
    <location>
        <begin position="268"/>
        <end position="289"/>
    </location>
</feature>
<comment type="cofactor">
    <cofactor evidence="1">
        <name>Mg(2+)</name>
        <dbReference type="ChEBI" id="CHEBI:18420"/>
    </cofactor>
</comment>
<reference evidence="7 8" key="1">
    <citation type="submission" date="2020-08" db="EMBL/GenBank/DDBJ databases">
        <authorList>
            <person name="Criscuolo A."/>
        </authorList>
    </citation>
    <scope>NUCLEOTIDE SEQUENCE [LARGE SCALE GENOMIC DNA]</scope>
    <source>
        <strain evidence="7">CIP111764</strain>
    </source>
</reference>
<dbReference type="InterPro" id="IPR043128">
    <property type="entry name" value="Rev_trsase/Diguanyl_cyclase"/>
</dbReference>
<gene>
    <name evidence="7" type="ORF">PSEWESI4_01001</name>
</gene>
<dbReference type="Gene3D" id="3.30.70.270">
    <property type="match status" value="1"/>
</dbReference>
<name>A0A7U7I7Y1_9GAMM</name>
<keyword evidence="5" id="KW-0472">Membrane</keyword>
<dbReference type="PANTHER" id="PTHR45138">
    <property type="entry name" value="REGULATORY COMPONENTS OF SENSORY TRANSDUCTION SYSTEM"/>
    <property type="match status" value="1"/>
</dbReference>
<feature type="transmembrane region" description="Helical" evidence="5">
    <location>
        <begin position="154"/>
        <end position="173"/>
    </location>
</feature>
<evidence type="ECO:0000256" key="3">
    <source>
        <dbReference type="ARBA" id="ARBA00012528"/>
    </source>
</evidence>
<dbReference type="InterPro" id="IPR029787">
    <property type="entry name" value="Nucleotide_cyclase"/>
</dbReference>
<evidence type="ECO:0000313" key="7">
    <source>
        <dbReference type="EMBL" id="CAD5106734.1"/>
    </source>
</evidence>
<comment type="catalytic activity">
    <reaction evidence="4">
        <text>2 GTP = 3',3'-c-di-GMP + 2 diphosphate</text>
        <dbReference type="Rhea" id="RHEA:24898"/>
        <dbReference type="ChEBI" id="CHEBI:33019"/>
        <dbReference type="ChEBI" id="CHEBI:37565"/>
        <dbReference type="ChEBI" id="CHEBI:58805"/>
        <dbReference type="EC" id="2.7.7.65"/>
    </reaction>
</comment>
<organism evidence="7 8">
    <name type="scientific">Zestomonas carbonaria</name>
    <dbReference type="NCBI Taxonomy" id="2762745"/>
    <lineage>
        <taxon>Bacteria</taxon>
        <taxon>Pseudomonadati</taxon>
        <taxon>Pseudomonadota</taxon>
        <taxon>Gammaproteobacteria</taxon>
        <taxon>Pseudomonadales</taxon>
        <taxon>Pseudomonadaceae</taxon>
        <taxon>Zestomonas</taxon>
    </lineage>
</organism>
<dbReference type="AlphaFoldDB" id="A0A7U7I7Y1"/>
<dbReference type="PANTHER" id="PTHR45138:SF9">
    <property type="entry name" value="DIGUANYLATE CYCLASE DGCM-RELATED"/>
    <property type="match status" value="1"/>
</dbReference>
<evidence type="ECO:0000259" key="6">
    <source>
        <dbReference type="PROSITE" id="PS50887"/>
    </source>
</evidence>
<dbReference type="SUPFAM" id="SSF55073">
    <property type="entry name" value="Nucleotide cyclase"/>
    <property type="match status" value="1"/>
</dbReference>
<keyword evidence="5" id="KW-0812">Transmembrane</keyword>
<evidence type="ECO:0000256" key="4">
    <source>
        <dbReference type="ARBA" id="ARBA00034247"/>
    </source>
</evidence>
<keyword evidence="5" id="KW-1133">Transmembrane helix</keyword>
<evidence type="ECO:0000256" key="5">
    <source>
        <dbReference type="SAM" id="Phobius"/>
    </source>
</evidence>
<dbReference type="CDD" id="cd01949">
    <property type="entry name" value="GGDEF"/>
    <property type="match status" value="1"/>
</dbReference>
<feature type="transmembrane region" description="Helical" evidence="5">
    <location>
        <begin position="61"/>
        <end position="79"/>
    </location>
</feature>
<dbReference type="RefSeq" id="WP_187670093.1">
    <property type="nucleotide sequence ID" value="NZ_CAJFCI010000025.1"/>
</dbReference>
<feature type="transmembrane region" description="Helical" evidence="5">
    <location>
        <begin position="229"/>
        <end position="256"/>
    </location>
</feature>
<evidence type="ECO:0000313" key="8">
    <source>
        <dbReference type="Proteomes" id="UP000583387"/>
    </source>
</evidence>
<feature type="transmembrane region" description="Helical" evidence="5">
    <location>
        <begin position="85"/>
        <end position="103"/>
    </location>
</feature>
<dbReference type="GO" id="GO:0005886">
    <property type="term" value="C:plasma membrane"/>
    <property type="evidence" value="ECO:0007669"/>
    <property type="project" value="UniProtKB-SubCell"/>
</dbReference>
<keyword evidence="8" id="KW-1185">Reference proteome</keyword>
<accession>A0A7U7I7Y1</accession>
<evidence type="ECO:0000256" key="1">
    <source>
        <dbReference type="ARBA" id="ARBA00001946"/>
    </source>
</evidence>
<protein>
    <recommendedName>
        <fullName evidence="3">diguanylate cyclase</fullName>
        <ecNumber evidence="3">2.7.7.65</ecNumber>
    </recommendedName>
</protein>
<dbReference type="GO" id="GO:0052621">
    <property type="term" value="F:diguanylate cyclase activity"/>
    <property type="evidence" value="ECO:0007669"/>
    <property type="project" value="UniProtKB-EC"/>
</dbReference>
<dbReference type="SMART" id="SM00267">
    <property type="entry name" value="GGDEF"/>
    <property type="match status" value="1"/>
</dbReference>
<dbReference type="Pfam" id="PF00990">
    <property type="entry name" value="GGDEF"/>
    <property type="match status" value="1"/>
</dbReference>
<dbReference type="NCBIfam" id="TIGR00254">
    <property type="entry name" value="GGDEF"/>
    <property type="match status" value="1"/>
</dbReference>
<sequence length="470" mass="51287">MAARMQHRFHRLLPLAGLFVLTLGLTLLGVLTRPIESLSLFWPVNAILLGLLLRQPHRATPAGWLTIYAGMLAVDLGSGNTWLPALWLNACNMGLLLTGWHLMMRRPVPQLRLETPQALLHLLIACAAGAAVAASLACLMNGARWFDGTLQTTWLAWFSEQFSTCLLILPALLTAPPFRRPGRHDFAHADVRPMLALLASLLAGLAIGGPGALAFPVPALLWCALAYRLFTLAVLTMLTGLAEIIVVAGDLVYYGVPHSSAGVGALMSARLGISMLVMGPLVVAITIALNRQLLARLEHRANHDTLTGALERSALTQQTSALMERRRQQRNSAPLALLMIDIDHFKAINDTHGHAMGDQVLREFANQLRQQLRQGELFGRLGGEEFVVVLPGATRTEALHIAERLRSLVERLEFPVTEGNSLHITVSIGVALTDQEDDIPLEQMLSRADVALYRAKAQGRNRVMAAEENL</sequence>